<keyword evidence="6" id="KW-0539">Nucleus</keyword>
<dbReference type="Gene3D" id="4.10.240.10">
    <property type="entry name" value="Zn(2)-C6 fungal-type DNA-binding domain"/>
    <property type="match status" value="1"/>
</dbReference>
<evidence type="ECO:0000256" key="7">
    <source>
        <dbReference type="SAM" id="MobiDB-lite"/>
    </source>
</evidence>
<gene>
    <name evidence="9" type="ORF">PVAR5_7291</name>
</gene>
<dbReference type="GO" id="GO:0000981">
    <property type="term" value="F:DNA-binding transcription factor activity, RNA polymerase II-specific"/>
    <property type="evidence" value="ECO:0007669"/>
    <property type="project" value="InterPro"/>
</dbReference>
<evidence type="ECO:0000256" key="4">
    <source>
        <dbReference type="ARBA" id="ARBA00023125"/>
    </source>
</evidence>
<dbReference type="OrthoDB" id="4064873at2759"/>
<dbReference type="InParanoid" id="V5G2H0"/>
<dbReference type="InterPro" id="IPR036864">
    <property type="entry name" value="Zn2-C6_fun-type_DNA-bd_sf"/>
</dbReference>
<dbReference type="CDD" id="cd00067">
    <property type="entry name" value="GAL4"/>
    <property type="match status" value="1"/>
</dbReference>
<evidence type="ECO:0000313" key="10">
    <source>
        <dbReference type="Proteomes" id="UP000018001"/>
    </source>
</evidence>
<dbReference type="EMBL" id="BAUL01000253">
    <property type="protein sequence ID" value="GAD98593.1"/>
    <property type="molecule type" value="Genomic_DNA"/>
</dbReference>
<comment type="caution">
    <text evidence="9">The sequence shown here is derived from an EMBL/GenBank/DDBJ whole genome shotgun (WGS) entry which is preliminary data.</text>
</comment>
<dbReference type="PROSITE" id="PS50048">
    <property type="entry name" value="ZN2_CY6_FUNGAL_2"/>
    <property type="match status" value="1"/>
</dbReference>
<evidence type="ECO:0000256" key="6">
    <source>
        <dbReference type="ARBA" id="ARBA00023242"/>
    </source>
</evidence>
<dbReference type="SUPFAM" id="SSF57701">
    <property type="entry name" value="Zn2/Cys6 DNA-binding domain"/>
    <property type="match status" value="1"/>
</dbReference>
<evidence type="ECO:0000256" key="1">
    <source>
        <dbReference type="ARBA" id="ARBA00022723"/>
    </source>
</evidence>
<protein>
    <submittedName>
        <fullName evidence="9">C6 transcription factor</fullName>
    </submittedName>
</protein>
<dbReference type="eggNOG" id="ENOG502QWPB">
    <property type="taxonomic scope" value="Eukaryota"/>
</dbReference>
<dbReference type="GO" id="GO:0008270">
    <property type="term" value="F:zinc ion binding"/>
    <property type="evidence" value="ECO:0007669"/>
    <property type="project" value="InterPro"/>
</dbReference>
<keyword evidence="2" id="KW-0862">Zinc</keyword>
<dbReference type="GO" id="GO:0009410">
    <property type="term" value="P:response to xenobiotic stimulus"/>
    <property type="evidence" value="ECO:0007669"/>
    <property type="project" value="TreeGrafter"/>
</dbReference>
<feature type="compositionally biased region" description="Basic and acidic residues" evidence="7">
    <location>
        <begin position="58"/>
        <end position="70"/>
    </location>
</feature>
<feature type="region of interest" description="Disordered" evidence="7">
    <location>
        <begin position="58"/>
        <end position="92"/>
    </location>
</feature>
<evidence type="ECO:0000256" key="2">
    <source>
        <dbReference type="ARBA" id="ARBA00022833"/>
    </source>
</evidence>
<keyword evidence="1" id="KW-0479">Metal-binding</keyword>
<dbReference type="InterPro" id="IPR052478">
    <property type="entry name" value="Metabolite_Synth_Reg"/>
</dbReference>
<dbReference type="Pfam" id="PF00172">
    <property type="entry name" value="Zn_clus"/>
    <property type="match status" value="1"/>
</dbReference>
<reference evidence="10" key="1">
    <citation type="journal article" date="2014" name="Genome Announc.">
        <title>Draft genome sequence of the formaldehyde-resistant fungus Byssochlamys spectabilis No. 5 (anamorph Paecilomyces variotii No. 5) (NBRC109023).</title>
        <authorList>
            <person name="Oka T."/>
            <person name="Ekino K."/>
            <person name="Fukuda K."/>
            <person name="Nomura Y."/>
        </authorList>
    </citation>
    <scope>NUCLEOTIDE SEQUENCE [LARGE SCALE GENOMIC DNA]</scope>
    <source>
        <strain evidence="10">No. 5 / NBRC 109023</strain>
    </source>
</reference>
<dbReference type="PROSITE" id="PS00463">
    <property type="entry name" value="ZN2_CY6_FUNGAL_1"/>
    <property type="match status" value="1"/>
</dbReference>
<dbReference type="PANTHER" id="PTHR31779:SF3">
    <property type="entry name" value="PROTEIN RDR1"/>
    <property type="match status" value="1"/>
</dbReference>
<evidence type="ECO:0000313" key="9">
    <source>
        <dbReference type="EMBL" id="GAD98593.1"/>
    </source>
</evidence>
<proteinExistence type="predicted"/>
<dbReference type="CDD" id="cd12148">
    <property type="entry name" value="fungal_TF_MHR"/>
    <property type="match status" value="1"/>
</dbReference>
<dbReference type="AlphaFoldDB" id="V5G2H0"/>
<dbReference type="InterPro" id="IPR001138">
    <property type="entry name" value="Zn2Cys6_DnaBD"/>
</dbReference>
<evidence type="ECO:0000256" key="5">
    <source>
        <dbReference type="ARBA" id="ARBA00023163"/>
    </source>
</evidence>
<keyword evidence="5" id="KW-0804">Transcription</keyword>
<dbReference type="PANTHER" id="PTHR31779">
    <property type="entry name" value="2-NITROPROPANE DIOXYGENASE FAMILY, PUTATIVE (AFU_ORTHOLOGUE AFUA_2G17430)-RELATED"/>
    <property type="match status" value="1"/>
</dbReference>
<accession>V5G2H0</accession>
<keyword evidence="10" id="KW-1185">Reference proteome</keyword>
<keyword evidence="3" id="KW-0805">Transcription regulation</keyword>
<feature type="domain" description="Zn(2)-C6 fungal-type" evidence="8">
    <location>
        <begin position="27"/>
        <end position="56"/>
    </location>
</feature>
<name>V5G2H0_BYSSN</name>
<keyword evidence="4" id="KW-0238">DNA-binding</keyword>
<evidence type="ECO:0000259" key="8">
    <source>
        <dbReference type="PROSITE" id="PS50048"/>
    </source>
</evidence>
<dbReference type="GO" id="GO:0003677">
    <property type="term" value="F:DNA binding"/>
    <property type="evidence" value="ECO:0007669"/>
    <property type="project" value="UniProtKB-KW"/>
</dbReference>
<evidence type="ECO:0000256" key="3">
    <source>
        <dbReference type="ARBA" id="ARBA00023015"/>
    </source>
</evidence>
<dbReference type="Proteomes" id="UP000018001">
    <property type="component" value="Unassembled WGS sequence"/>
</dbReference>
<dbReference type="FunCoup" id="V5G2H0">
    <property type="interactions" value="159"/>
</dbReference>
<dbReference type="HOGENOM" id="CLU_019691_0_0_1"/>
<dbReference type="SMART" id="SM00066">
    <property type="entry name" value="GAL4"/>
    <property type="match status" value="1"/>
</dbReference>
<sequence length="571" mass="64029">MASPIHNNSAGMPSLTVGPMRQRSRRACFPCRQRKRKCDGRLPCLTCTGYGYECRYSDDGDQKGTKRTASDEVVSPQPFHKAQRLPAQTSTRSQVEGAVASPIHHGILDPNKWRYMSSDSAIAFPRVVGLDLQSANPPRLHSFAYNTGLRPEPGCIVNFQLVKLIAWNQVQELIKIYESTIHPIFGFLDMERLYHRCEDHWKGKPQGPGLEALISGIIGLASLFSSLLATDVEMRIVLHAKELLEDPSHSRFPSIEQVGAWILRTIYIRATSRPHVSWLSSCTTMHLVEATGLHREMDQIVLMGDSRQGYLQEQSDIRQRTAMIAHCLNSVISYDYGRSAVCIGPLSFNKIIPRDGDFSLRLYGLVRGLPRDDIRMDPDVRKSELVAALKYLLDAPTGHDFVTITRAELCFCVYRRLRLLDNCLKLEQIEQVITAGTIALPAARRLMASNHPWWNVISTVFQFVCVLLAIDSAESIATVPDAMETLEMITTRLDTHLAKEAASTARLLVCASLEKKKKGISILERVAGVPGVAENASSAEQRWMFDETDWDLFLQPPPATQFLDVDFQLQI</sequence>
<organism evidence="9 10">
    <name type="scientific">Byssochlamys spectabilis (strain No. 5 / NBRC 109023)</name>
    <name type="common">Paecilomyces variotii</name>
    <dbReference type="NCBI Taxonomy" id="1356009"/>
    <lineage>
        <taxon>Eukaryota</taxon>
        <taxon>Fungi</taxon>
        <taxon>Dikarya</taxon>
        <taxon>Ascomycota</taxon>
        <taxon>Pezizomycotina</taxon>
        <taxon>Eurotiomycetes</taxon>
        <taxon>Eurotiomycetidae</taxon>
        <taxon>Eurotiales</taxon>
        <taxon>Thermoascaceae</taxon>
        <taxon>Paecilomyces</taxon>
    </lineage>
</organism>